<organism evidence="7 8">
    <name type="scientific">Pseudogulbenkiania subflava DSM 22618</name>
    <dbReference type="NCBI Taxonomy" id="1123014"/>
    <lineage>
        <taxon>Bacteria</taxon>
        <taxon>Pseudomonadati</taxon>
        <taxon>Pseudomonadota</taxon>
        <taxon>Betaproteobacteria</taxon>
        <taxon>Neisseriales</taxon>
        <taxon>Chromobacteriaceae</taxon>
        <taxon>Pseudogulbenkiania</taxon>
    </lineage>
</organism>
<evidence type="ECO:0000256" key="1">
    <source>
        <dbReference type="ARBA" id="ARBA00004651"/>
    </source>
</evidence>
<dbReference type="STRING" id="1123014.SAMN02745746_01982"/>
<keyword evidence="5 6" id="KW-0472">Membrane</keyword>
<evidence type="ECO:0000256" key="4">
    <source>
        <dbReference type="ARBA" id="ARBA00022989"/>
    </source>
</evidence>
<dbReference type="Proteomes" id="UP000192920">
    <property type="component" value="Unassembled WGS sequence"/>
</dbReference>
<keyword evidence="2" id="KW-1003">Cell membrane</keyword>
<proteinExistence type="predicted"/>
<name>A0A1Y6BPK8_9NEIS</name>
<dbReference type="PANTHER" id="PTHR30086">
    <property type="entry name" value="ARGININE EXPORTER PROTEIN ARGO"/>
    <property type="match status" value="1"/>
</dbReference>
<dbReference type="AlphaFoldDB" id="A0A1Y6BPK8"/>
<evidence type="ECO:0000313" key="7">
    <source>
        <dbReference type="EMBL" id="SMF22560.1"/>
    </source>
</evidence>
<dbReference type="InterPro" id="IPR001123">
    <property type="entry name" value="LeuE-type"/>
</dbReference>
<reference evidence="8" key="1">
    <citation type="submission" date="2017-04" db="EMBL/GenBank/DDBJ databases">
        <authorList>
            <person name="Varghese N."/>
            <person name="Submissions S."/>
        </authorList>
    </citation>
    <scope>NUCLEOTIDE SEQUENCE [LARGE SCALE GENOMIC DNA]</scope>
    <source>
        <strain evidence="8">DSM 22618</strain>
    </source>
</reference>
<evidence type="ECO:0000256" key="5">
    <source>
        <dbReference type="ARBA" id="ARBA00023136"/>
    </source>
</evidence>
<dbReference type="Pfam" id="PF01810">
    <property type="entry name" value="LysE"/>
    <property type="match status" value="1"/>
</dbReference>
<dbReference type="PANTHER" id="PTHR30086:SF20">
    <property type="entry name" value="ARGININE EXPORTER PROTEIN ARGO-RELATED"/>
    <property type="match status" value="1"/>
</dbReference>
<feature type="transmembrane region" description="Helical" evidence="6">
    <location>
        <begin position="115"/>
        <end position="141"/>
    </location>
</feature>
<evidence type="ECO:0000256" key="3">
    <source>
        <dbReference type="ARBA" id="ARBA00022692"/>
    </source>
</evidence>
<comment type="subcellular location">
    <subcellularLocation>
        <location evidence="1">Cell membrane</location>
        <topology evidence="1">Multi-pass membrane protein</topology>
    </subcellularLocation>
</comment>
<gene>
    <name evidence="7" type="ORF">SAMN02745746_01982</name>
</gene>
<feature type="transmembrane region" description="Helical" evidence="6">
    <location>
        <begin position="147"/>
        <end position="169"/>
    </location>
</feature>
<keyword evidence="8" id="KW-1185">Reference proteome</keyword>
<dbReference type="RefSeq" id="WP_085276248.1">
    <property type="nucleotide sequence ID" value="NZ_FXAG01000009.1"/>
</dbReference>
<feature type="transmembrane region" description="Helical" evidence="6">
    <location>
        <begin position="181"/>
        <end position="200"/>
    </location>
</feature>
<feature type="transmembrane region" description="Helical" evidence="6">
    <location>
        <begin position="41"/>
        <end position="67"/>
    </location>
</feature>
<sequence length="208" mass="22373">MFNTQVALAAFSLSLSQIVGIGPQNAFVIRQGIGHSHVLPIILICIVCDLLLIAAGVFGMGSMVLSIPGFLPLVTWTGAVFILWLGIKAFHSACKPATLRTEGGSVRDRGEVIRTLLAVTLLNPYVWLDTVILIGSLSAAYGTEARLSFLAGSSTASVLWFVAIGVFSMKLAPLFRQERSWRVLDVMVGILMVMTAASLIQQHGLQYL</sequence>
<dbReference type="EMBL" id="FXAG01000009">
    <property type="protein sequence ID" value="SMF22560.1"/>
    <property type="molecule type" value="Genomic_DNA"/>
</dbReference>
<evidence type="ECO:0000256" key="2">
    <source>
        <dbReference type="ARBA" id="ARBA00022475"/>
    </source>
</evidence>
<keyword evidence="3 6" id="KW-0812">Transmembrane</keyword>
<protein>
    <submittedName>
        <fullName evidence="7">L-lysine exporter family protein LysE/ArgO</fullName>
    </submittedName>
</protein>
<evidence type="ECO:0000313" key="8">
    <source>
        <dbReference type="Proteomes" id="UP000192920"/>
    </source>
</evidence>
<keyword evidence="4 6" id="KW-1133">Transmembrane helix</keyword>
<dbReference type="GO" id="GO:0005886">
    <property type="term" value="C:plasma membrane"/>
    <property type="evidence" value="ECO:0007669"/>
    <property type="project" value="UniProtKB-SubCell"/>
</dbReference>
<feature type="transmembrane region" description="Helical" evidence="6">
    <location>
        <begin position="73"/>
        <end position="94"/>
    </location>
</feature>
<accession>A0A1Y6BPK8</accession>
<dbReference type="GO" id="GO:0015171">
    <property type="term" value="F:amino acid transmembrane transporter activity"/>
    <property type="evidence" value="ECO:0007669"/>
    <property type="project" value="TreeGrafter"/>
</dbReference>
<evidence type="ECO:0000256" key="6">
    <source>
        <dbReference type="SAM" id="Phobius"/>
    </source>
</evidence>